<feature type="coiled-coil region" evidence="1">
    <location>
        <begin position="166"/>
        <end position="227"/>
    </location>
</feature>
<reference evidence="2 3" key="1">
    <citation type="journal article" date="2016" name="Mol. Biol. Evol.">
        <title>Comparative Genomics of Early-Diverging Mushroom-Forming Fungi Provides Insights into the Origins of Lignocellulose Decay Capabilities.</title>
        <authorList>
            <person name="Nagy L.G."/>
            <person name="Riley R."/>
            <person name="Tritt A."/>
            <person name="Adam C."/>
            <person name="Daum C."/>
            <person name="Floudas D."/>
            <person name="Sun H."/>
            <person name="Yadav J.S."/>
            <person name="Pangilinan J."/>
            <person name="Larsson K.H."/>
            <person name="Matsuura K."/>
            <person name="Barry K."/>
            <person name="Labutti K."/>
            <person name="Kuo R."/>
            <person name="Ohm R.A."/>
            <person name="Bhattacharya S.S."/>
            <person name="Shirouzu T."/>
            <person name="Yoshinaga Y."/>
            <person name="Martin F.M."/>
            <person name="Grigoriev I.V."/>
            <person name="Hibbett D.S."/>
        </authorList>
    </citation>
    <scope>NUCLEOTIDE SEQUENCE [LARGE SCALE GENOMIC DNA]</scope>
    <source>
        <strain evidence="2 3">HHB12733</strain>
    </source>
</reference>
<dbReference type="AlphaFoldDB" id="A0A165H1Y7"/>
<keyword evidence="1" id="KW-0175">Coiled coil</keyword>
<evidence type="ECO:0000256" key="1">
    <source>
        <dbReference type="SAM" id="Coils"/>
    </source>
</evidence>
<dbReference type="EMBL" id="KV423947">
    <property type="protein sequence ID" value="KZT58767.1"/>
    <property type="molecule type" value="Genomic_DNA"/>
</dbReference>
<name>A0A165H1Y7_9BASI</name>
<dbReference type="InParanoid" id="A0A165H1Y7"/>
<sequence length="233" mass="26393">MNGMSITNALLGSADTMLAIGRPIDTALKSISSNFAFLTHESPVITAAIKTLSLIHDLERENELLEQYRMLAKQDHDHEIDPLVARTEHLQQELRDMQDRKSFYLPPLDTTWAEVDKARRMYTDLHASDSQANITPGGAILLQYTLRIVAVKLDSLRSQLAEGRTVEVLQCRLAEVKQENILLRERLRLNDSLCDRVHALIEAERALRDAKQELEELQQAHDARLSELAAYTA</sequence>
<evidence type="ECO:0000313" key="2">
    <source>
        <dbReference type="EMBL" id="KZT58767.1"/>
    </source>
</evidence>
<dbReference type="Proteomes" id="UP000076842">
    <property type="component" value="Unassembled WGS sequence"/>
</dbReference>
<keyword evidence="3" id="KW-1185">Reference proteome</keyword>
<accession>A0A165H1Y7</accession>
<proteinExistence type="predicted"/>
<gene>
    <name evidence="2" type="ORF">CALCODRAFT_507916</name>
</gene>
<organism evidence="2 3">
    <name type="scientific">Calocera cornea HHB12733</name>
    <dbReference type="NCBI Taxonomy" id="1353952"/>
    <lineage>
        <taxon>Eukaryota</taxon>
        <taxon>Fungi</taxon>
        <taxon>Dikarya</taxon>
        <taxon>Basidiomycota</taxon>
        <taxon>Agaricomycotina</taxon>
        <taxon>Dacrymycetes</taxon>
        <taxon>Dacrymycetales</taxon>
        <taxon>Dacrymycetaceae</taxon>
        <taxon>Calocera</taxon>
    </lineage>
</organism>
<protein>
    <submittedName>
        <fullName evidence="2">Uncharacterized protein</fullName>
    </submittedName>
</protein>
<evidence type="ECO:0000313" key="3">
    <source>
        <dbReference type="Proteomes" id="UP000076842"/>
    </source>
</evidence>